<evidence type="ECO:0000256" key="2">
    <source>
        <dbReference type="ARBA" id="ARBA00005300"/>
    </source>
</evidence>
<dbReference type="PANTHER" id="PTHR10642:SF26">
    <property type="entry name" value="RIBONUCLEASE H1"/>
    <property type="match status" value="1"/>
</dbReference>
<evidence type="ECO:0000256" key="1">
    <source>
        <dbReference type="ARBA" id="ARBA00000077"/>
    </source>
</evidence>
<dbReference type="Proteomes" id="UP000266861">
    <property type="component" value="Unassembled WGS sequence"/>
</dbReference>
<proteinExistence type="inferred from homology"/>
<dbReference type="InterPro" id="IPR036397">
    <property type="entry name" value="RNaseH_sf"/>
</dbReference>
<keyword evidence="6" id="KW-0255">Endonuclease</keyword>
<dbReference type="InterPro" id="IPR002156">
    <property type="entry name" value="RNaseH_domain"/>
</dbReference>
<evidence type="ECO:0000259" key="8">
    <source>
        <dbReference type="PROSITE" id="PS50879"/>
    </source>
</evidence>
<organism evidence="9 10">
    <name type="scientific">Diversispora epigaea</name>
    <dbReference type="NCBI Taxonomy" id="1348612"/>
    <lineage>
        <taxon>Eukaryota</taxon>
        <taxon>Fungi</taxon>
        <taxon>Fungi incertae sedis</taxon>
        <taxon>Mucoromycota</taxon>
        <taxon>Glomeromycotina</taxon>
        <taxon>Glomeromycetes</taxon>
        <taxon>Diversisporales</taxon>
        <taxon>Diversisporaceae</taxon>
        <taxon>Diversispora</taxon>
    </lineage>
</organism>
<dbReference type="GO" id="GO:0046872">
    <property type="term" value="F:metal ion binding"/>
    <property type="evidence" value="ECO:0007669"/>
    <property type="project" value="UniProtKB-KW"/>
</dbReference>
<comment type="catalytic activity">
    <reaction evidence="1">
        <text>Endonucleolytic cleavage to 5'-phosphomonoester.</text>
        <dbReference type="EC" id="3.1.26.4"/>
    </reaction>
</comment>
<dbReference type="InterPro" id="IPR050092">
    <property type="entry name" value="RNase_H"/>
</dbReference>
<evidence type="ECO:0000256" key="4">
    <source>
        <dbReference type="ARBA" id="ARBA00022722"/>
    </source>
</evidence>
<dbReference type="SUPFAM" id="SSF53098">
    <property type="entry name" value="Ribonuclease H-like"/>
    <property type="match status" value="1"/>
</dbReference>
<dbReference type="PROSITE" id="PS50879">
    <property type="entry name" value="RNASE_H_1"/>
    <property type="match status" value="1"/>
</dbReference>
<sequence>MNEKIGAIPRYPGLKIFSKGLQSIVRLTVSEHRDLMKVMVFVVDGLLSNNVSKVYVKWNEMYILSRLEIFKESDLEKFQNMINEWADLFIILFQKKLDSKIKFPKFYLWIFHIVDTIWEYRAINGYITETYESLHKSYVKTPYRLSNKKDVEKQIMQTLPDLTENMIKGFAKFLECLDSFFDMLEIISAEDYRIKIFAIAMDDVELFEYQSDNGICYAQTLLITEVILPNKSPFHLALVQWYNFKSKKTPFVYGCPLLKLVEIYNFIEIEAIEEIIIRLIHVITVLMDSRLTPHEPDSAIQYLGVWISEDGQKQEQNNKLRERVMTTTNVLKRKKLTDKQVRYIINQVLFPQIEYLLTDIVLGETIKNELNVSIKKCFKSVIGFSVALPDNVLHSHWGYRLFNIEDRQIQLHVTELMNRLNMNNKCGITTRMRLQDLQNNIWSTNSIWRIQSNTWKGISNRELNGEILELLVTNKIQIEITESHKFPIAPMGGNISIEEFIQSVSWYKDNREACKKHKIRQGRPINPFNRIIKLDQEQIKKDQIVAIKTNANTLIGRVYRNPRENISTIPIYHYISDPMDGIEGSPVAPCEGCDLIRHKPDTNTQMANNSSSKKCVIEVEMDIPIIEVPHCNKNDKRARNRLLLSPLSINTFIQTSNQPERPISSSEIKVYTDGSMTKLKQKIPGETFGKKISGRVEGPPSSTRAELWAILVTIYIIPSKIKIQIYTDSSSAIWAIRGFLENKKGKSWSNYKSPTVLQAIVEIIKAKQIELDLIKVEAHSGIVLNKRADKLAQKGLTLSGIYEIDIMQLNDRKALFKWSGKHIDTSIKKFIKKRTEVKWITQWRIQYRTYKWINENIANDTDWQSTWKLIHDTKIVSNYTSKEDQKYRTFNIKILNDELPVINNLHIRKPSVYQNDKCIFCKARKEDATHVFLCKNKTKLTQEKFKNYLLDAILEIQGRDTAEKTKIDIINASYFNIDEIRQIRETDNEDEFSLVDCIRGLVPSKIRAILRENIKDTIKVKSIIKEWYMRCRKHLFIMWTERCARVLEWEKSIGIGRKEKRGKGTLMAVYDNILEWEKSLGIRRKEKRGKGGNSGLKDPDYRVIKDNLEQCKESIIKQTLMAVYDNNG</sequence>
<comment type="similarity">
    <text evidence="2">Belongs to the RNase H family.</text>
</comment>
<dbReference type="EC" id="3.1.26.4" evidence="3"/>
<evidence type="ECO:0000313" key="10">
    <source>
        <dbReference type="Proteomes" id="UP000266861"/>
    </source>
</evidence>
<evidence type="ECO:0000313" key="9">
    <source>
        <dbReference type="EMBL" id="RHZ63860.1"/>
    </source>
</evidence>
<name>A0A397HTH4_9GLOM</name>
<dbReference type="AlphaFoldDB" id="A0A397HTH4"/>
<keyword evidence="7" id="KW-0378">Hydrolase</keyword>
<reference evidence="9 10" key="1">
    <citation type="submission" date="2018-08" db="EMBL/GenBank/DDBJ databases">
        <title>Genome and evolution of the arbuscular mycorrhizal fungus Diversispora epigaea (formerly Glomus versiforme) and its bacterial endosymbionts.</title>
        <authorList>
            <person name="Sun X."/>
            <person name="Fei Z."/>
            <person name="Harrison M."/>
        </authorList>
    </citation>
    <scope>NUCLEOTIDE SEQUENCE [LARGE SCALE GENOMIC DNA]</scope>
    <source>
        <strain evidence="9 10">IT104</strain>
    </source>
</reference>
<keyword evidence="4" id="KW-0540">Nuclease</keyword>
<dbReference type="GO" id="GO:0004523">
    <property type="term" value="F:RNA-DNA hybrid ribonuclease activity"/>
    <property type="evidence" value="ECO:0007669"/>
    <property type="project" value="UniProtKB-EC"/>
</dbReference>
<dbReference type="Gene3D" id="3.30.420.10">
    <property type="entry name" value="Ribonuclease H-like superfamily/Ribonuclease H"/>
    <property type="match status" value="1"/>
</dbReference>
<dbReference type="OrthoDB" id="417320at2759"/>
<evidence type="ECO:0000256" key="6">
    <source>
        <dbReference type="ARBA" id="ARBA00022759"/>
    </source>
</evidence>
<protein>
    <recommendedName>
        <fullName evidence="3">ribonuclease H</fullName>
        <ecNumber evidence="3">3.1.26.4</ecNumber>
    </recommendedName>
</protein>
<dbReference type="Pfam" id="PF00075">
    <property type="entry name" value="RNase_H"/>
    <property type="match status" value="1"/>
</dbReference>
<dbReference type="PANTHER" id="PTHR10642">
    <property type="entry name" value="RIBONUCLEASE H1"/>
    <property type="match status" value="1"/>
</dbReference>
<evidence type="ECO:0000256" key="5">
    <source>
        <dbReference type="ARBA" id="ARBA00022723"/>
    </source>
</evidence>
<dbReference type="GO" id="GO:0043137">
    <property type="term" value="P:DNA replication, removal of RNA primer"/>
    <property type="evidence" value="ECO:0007669"/>
    <property type="project" value="TreeGrafter"/>
</dbReference>
<comment type="caution">
    <text evidence="9">The sequence shown here is derived from an EMBL/GenBank/DDBJ whole genome shotgun (WGS) entry which is preliminary data.</text>
</comment>
<dbReference type="InterPro" id="IPR012337">
    <property type="entry name" value="RNaseH-like_sf"/>
</dbReference>
<evidence type="ECO:0000256" key="3">
    <source>
        <dbReference type="ARBA" id="ARBA00012180"/>
    </source>
</evidence>
<keyword evidence="5" id="KW-0479">Metal-binding</keyword>
<gene>
    <name evidence="9" type="ORF">Glove_327g14</name>
</gene>
<dbReference type="GO" id="GO:0003676">
    <property type="term" value="F:nucleic acid binding"/>
    <property type="evidence" value="ECO:0007669"/>
    <property type="project" value="InterPro"/>
</dbReference>
<dbReference type="EMBL" id="PQFF01000299">
    <property type="protein sequence ID" value="RHZ63860.1"/>
    <property type="molecule type" value="Genomic_DNA"/>
</dbReference>
<accession>A0A397HTH4</accession>
<feature type="domain" description="RNase H type-1" evidence="8">
    <location>
        <begin position="664"/>
        <end position="797"/>
    </location>
</feature>
<evidence type="ECO:0000256" key="7">
    <source>
        <dbReference type="ARBA" id="ARBA00022801"/>
    </source>
</evidence>
<keyword evidence="10" id="KW-1185">Reference proteome</keyword>